<dbReference type="CDD" id="cd01866">
    <property type="entry name" value="Rab2"/>
    <property type="match status" value="1"/>
</dbReference>
<evidence type="ECO:0000256" key="3">
    <source>
        <dbReference type="ARBA" id="ARBA00023134"/>
    </source>
</evidence>
<dbReference type="PROSITE" id="PS51420">
    <property type="entry name" value="RHO"/>
    <property type="match status" value="1"/>
</dbReference>
<evidence type="ECO:0000256" key="5">
    <source>
        <dbReference type="ARBA" id="ARBA00023288"/>
    </source>
</evidence>
<reference evidence="9 10" key="1">
    <citation type="journal article" date="2019" name="Sci. Rep.">
        <title>Nanopore sequencing improves the draft genome of the human pathogenic amoeba Naegleria fowleri.</title>
        <authorList>
            <person name="Liechti N."/>
            <person name="Schurch N."/>
            <person name="Bruggmann R."/>
            <person name="Wittwer M."/>
        </authorList>
    </citation>
    <scope>NUCLEOTIDE SEQUENCE [LARGE SCALE GENOMIC DNA]</scope>
    <source>
        <strain evidence="9 10">ATCC 30894</strain>
    </source>
</reference>
<dbReference type="AlphaFoldDB" id="A0A6A5CED4"/>
<accession>A0A6A5CED4</accession>
<dbReference type="PROSITE" id="PS51419">
    <property type="entry name" value="RAB"/>
    <property type="match status" value="1"/>
</dbReference>
<dbReference type="PROSITE" id="PS51421">
    <property type="entry name" value="RAS"/>
    <property type="match status" value="1"/>
</dbReference>
<evidence type="ECO:0000256" key="4">
    <source>
        <dbReference type="ARBA" id="ARBA00023136"/>
    </source>
</evidence>
<comment type="caution">
    <text evidence="9">The sequence shown here is derived from an EMBL/GenBank/DDBJ whole genome shotgun (WGS) entry which is preliminary data.</text>
</comment>
<dbReference type="PRINTS" id="PR00449">
    <property type="entry name" value="RASTRNSFRMNG"/>
</dbReference>
<comment type="similarity">
    <text evidence="1">Belongs to the small GTPase superfamily. Rab family.</text>
</comment>
<dbReference type="InterPro" id="IPR027417">
    <property type="entry name" value="P-loop_NTPase"/>
</dbReference>
<keyword evidence="3" id="KW-0342">GTP-binding</keyword>
<dbReference type="Gene3D" id="3.40.50.300">
    <property type="entry name" value="P-loop containing nucleotide triphosphate hydrolases"/>
    <property type="match status" value="1"/>
</dbReference>
<organism evidence="9 10">
    <name type="scientific">Naegleria fowleri</name>
    <name type="common">Brain eating amoeba</name>
    <dbReference type="NCBI Taxonomy" id="5763"/>
    <lineage>
        <taxon>Eukaryota</taxon>
        <taxon>Discoba</taxon>
        <taxon>Heterolobosea</taxon>
        <taxon>Tetramitia</taxon>
        <taxon>Eutetramitia</taxon>
        <taxon>Vahlkampfiidae</taxon>
        <taxon>Naegleria</taxon>
    </lineage>
</organism>
<dbReference type="OMA" id="TNATHAC"/>
<name>A0A6A5CED4_NAEFO</name>
<sequence length="215" mass="24324">MSYSYLFKYIIIGDTGVGKSCLLLQFTDKRFQPVHDLTIGVEFGARMINIDGKQIKLQIWDTAGQESFRSITRSYYRGAAGALLVYDITRRETFHHLTTWLEDARRHSNSTMTIMLVGNKCDLDSRRAVSYEEGKKFAQQHDLIFLETSAKNDENVEEAFNYTARIIYEKIEKNIIDVTNEMNGVKVGNAPTATTNLLDKPGNSSEQGRGKTCCG</sequence>
<feature type="region of interest" description="Disordered" evidence="8">
    <location>
        <begin position="193"/>
        <end position="215"/>
    </location>
</feature>
<dbReference type="EMBL" id="VFQX01000002">
    <property type="protein sequence ID" value="KAF0984944.1"/>
    <property type="molecule type" value="Genomic_DNA"/>
</dbReference>
<dbReference type="Pfam" id="PF00071">
    <property type="entry name" value="Ras"/>
    <property type="match status" value="1"/>
</dbReference>
<dbReference type="PANTHER" id="PTHR47979">
    <property type="entry name" value="DRAB11-RELATED"/>
    <property type="match status" value="1"/>
</dbReference>
<dbReference type="VEuPathDB" id="AmoebaDB:NF0117540"/>
<dbReference type="InterPro" id="IPR050209">
    <property type="entry name" value="Rab_GTPases_membrane_traffic"/>
</dbReference>
<dbReference type="GO" id="GO:0005525">
    <property type="term" value="F:GTP binding"/>
    <property type="evidence" value="ECO:0007669"/>
    <property type="project" value="UniProtKB-KW"/>
</dbReference>
<gene>
    <name evidence="9" type="ORF">FDP41_000843</name>
</gene>
<dbReference type="SMART" id="SM00175">
    <property type="entry name" value="RAB"/>
    <property type="match status" value="1"/>
</dbReference>
<dbReference type="InterPro" id="IPR001806">
    <property type="entry name" value="Small_GTPase"/>
</dbReference>
<dbReference type="SMART" id="SM00173">
    <property type="entry name" value="RAS"/>
    <property type="match status" value="1"/>
</dbReference>
<dbReference type="OrthoDB" id="9989112at2759"/>
<keyword evidence="10" id="KW-1185">Reference proteome</keyword>
<dbReference type="GeneID" id="68108061"/>
<dbReference type="RefSeq" id="XP_044569657.1">
    <property type="nucleotide sequence ID" value="XM_044712282.1"/>
</dbReference>
<dbReference type="GO" id="GO:0003924">
    <property type="term" value="F:GTPase activity"/>
    <property type="evidence" value="ECO:0007669"/>
    <property type="project" value="InterPro"/>
</dbReference>
<evidence type="ECO:0000256" key="7">
    <source>
        <dbReference type="ARBA" id="ARBA00037868"/>
    </source>
</evidence>
<keyword evidence="5" id="KW-0449">Lipoprotein</keyword>
<dbReference type="SMART" id="SM00174">
    <property type="entry name" value="RHO"/>
    <property type="match status" value="1"/>
</dbReference>
<evidence type="ECO:0000313" key="9">
    <source>
        <dbReference type="EMBL" id="KAF0984944.1"/>
    </source>
</evidence>
<dbReference type="NCBIfam" id="TIGR00231">
    <property type="entry name" value="small_GTP"/>
    <property type="match status" value="1"/>
</dbReference>
<proteinExistence type="inferred from homology"/>
<feature type="compositionally biased region" description="Polar residues" evidence="8">
    <location>
        <begin position="193"/>
        <end position="207"/>
    </location>
</feature>
<evidence type="ECO:0000313" key="10">
    <source>
        <dbReference type="Proteomes" id="UP000444721"/>
    </source>
</evidence>
<evidence type="ECO:0000256" key="1">
    <source>
        <dbReference type="ARBA" id="ARBA00006270"/>
    </source>
</evidence>
<dbReference type="FunFam" id="3.40.50.300:FF:000263">
    <property type="entry name" value="Ras-related protein RABB1c"/>
    <property type="match status" value="1"/>
</dbReference>
<keyword evidence="2" id="KW-0547">Nucleotide-binding</keyword>
<evidence type="ECO:0000256" key="2">
    <source>
        <dbReference type="ARBA" id="ARBA00022741"/>
    </source>
</evidence>
<keyword evidence="4" id="KW-0472">Membrane</keyword>
<comment type="subcellular location">
    <subcellularLocation>
        <location evidence="7">Endomembrane system</location>
        <topology evidence="7">Lipid-anchor</topology>
    </subcellularLocation>
</comment>
<keyword evidence="6" id="KW-0636">Prenylation</keyword>
<dbReference type="SMART" id="SM00176">
    <property type="entry name" value="RAN"/>
    <property type="match status" value="1"/>
</dbReference>
<dbReference type="InterPro" id="IPR005225">
    <property type="entry name" value="Small_GTP-bd"/>
</dbReference>
<dbReference type="SUPFAM" id="SSF52540">
    <property type="entry name" value="P-loop containing nucleoside triphosphate hydrolases"/>
    <property type="match status" value="1"/>
</dbReference>
<dbReference type="Proteomes" id="UP000444721">
    <property type="component" value="Unassembled WGS sequence"/>
</dbReference>
<protein>
    <submittedName>
        <fullName evidence="9">Uncharacterized protein</fullName>
    </submittedName>
</protein>
<evidence type="ECO:0000256" key="6">
    <source>
        <dbReference type="ARBA" id="ARBA00023289"/>
    </source>
</evidence>
<dbReference type="GO" id="GO:0012505">
    <property type="term" value="C:endomembrane system"/>
    <property type="evidence" value="ECO:0007669"/>
    <property type="project" value="UniProtKB-SubCell"/>
</dbReference>
<evidence type="ECO:0000256" key="8">
    <source>
        <dbReference type="SAM" id="MobiDB-lite"/>
    </source>
</evidence>
<dbReference type="VEuPathDB" id="AmoebaDB:FDP41_000843"/>
<dbReference type="VEuPathDB" id="AmoebaDB:NfTy_032300"/>